<feature type="active site" description="Schiff-base intermediate with dihydroxyacetone-P" evidence="7">
    <location>
        <position position="213"/>
    </location>
</feature>
<dbReference type="EC" id="4.1.2.13" evidence="7"/>
<dbReference type="Proteomes" id="UP000070252">
    <property type="component" value="Unassembled WGS sequence"/>
</dbReference>
<dbReference type="HAMAP" id="MF_00729">
    <property type="entry name" value="FBP_aldolase_1"/>
    <property type="match status" value="1"/>
</dbReference>
<organism evidence="9 11">
    <name type="scientific">Paenibacillus jilunlii</name>
    <dbReference type="NCBI Taxonomy" id="682956"/>
    <lineage>
        <taxon>Bacteria</taxon>
        <taxon>Bacillati</taxon>
        <taxon>Bacillota</taxon>
        <taxon>Bacilli</taxon>
        <taxon>Bacillales</taxon>
        <taxon>Paenibacillaceae</taxon>
        <taxon>Paenibacillus</taxon>
    </lineage>
</organism>
<keyword evidence="5 7" id="KW-0456">Lyase</keyword>
<dbReference type="UniPathway" id="UPA00109">
    <property type="reaction ID" value="UER00183"/>
</dbReference>
<evidence type="ECO:0000313" key="10">
    <source>
        <dbReference type="Proteomes" id="UP000070252"/>
    </source>
</evidence>
<proteinExistence type="inferred from homology"/>
<dbReference type="Gene3D" id="3.20.20.70">
    <property type="entry name" value="Aldolase class I"/>
    <property type="match status" value="1"/>
</dbReference>
<dbReference type="EMBL" id="FNGM01000001">
    <property type="protein sequence ID" value="SDK92220.1"/>
    <property type="molecule type" value="Genomic_DNA"/>
</dbReference>
<accession>A0A1G9FV03</accession>
<comment type="similarity">
    <text evidence="3 7">Belongs to the class I fructose-bisphosphate aldolase family.</text>
</comment>
<dbReference type="InterPro" id="IPR023014">
    <property type="entry name" value="FBA_I_Gram+-type"/>
</dbReference>
<evidence type="ECO:0000256" key="3">
    <source>
        <dbReference type="ARBA" id="ARBA00010387"/>
    </source>
</evidence>
<evidence type="ECO:0000256" key="7">
    <source>
        <dbReference type="HAMAP-Rule" id="MF_00729"/>
    </source>
</evidence>
<dbReference type="Pfam" id="PF00274">
    <property type="entry name" value="Glycolytic"/>
    <property type="match status" value="1"/>
</dbReference>
<evidence type="ECO:0000256" key="1">
    <source>
        <dbReference type="ARBA" id="ARBA00000441"/>
    </source>
</evidence>
<gene>
    <name evidence="7" type="primary">fda</name>
    <name evidence="8" type="ORF">AML91_23660</name>
    <name evidence="9" type="ORF">SAMN05216191_101102</name>
</gene>
<evidence type="ECO:0000313" key="9">
    <source>
        <dbReference type="EMBL" id="SDK92220.1"/>
    </source>
</evidence>
<dbReference type="InterPro" id="IPR000741">
    <property type="entry name" value="FBA_I"/>
</dbReference>
<dbReference type="GO" id="GO:0004332">
    <property type="term" value="F:fructose-bisphosphate aldolase activity"/>
    <property type="evidence" value="ECO:0007669"/>
    <property type="project" value="UniProtKB-UniRule"/>
</dbReference>
<dbReference type="RefSeq" id="WP_062526369.1">
    <property type="nucleotide sequence ID" value="NZ_CP048429.1"/>
</dbReference>
<comment type="pathway">
    <text evidence="2 7">Carbohydrate degradation; glycolysis; D-glyceraldehyde 3-phosphate and glycerone phosphate from D-glucose: step 4/4.</text>
</comment>
<keyword evidence="4 7" id="KW-0324">Glycolysis</keyword>
<name>A0A1G9FV03_9BACL</name>
<evidence type="ECO:0000256" key="6">
    <source>
        <dbReference type="ARBA" id="ARBA00023270"/>
    </source>
</evidence>
<dbReference type="AlphaFoldDB" id="A0A1G9FV03"/>
<dbReference type="NCBIfam" id="NF003784">
    <property type="entry name" value="PRK05377.1"/>
    <property type="match status" value="1"/>
</dbReference>
<reference evidence="8 10" key="1">
    <citation type="submission" date="2015-08" db="EMBL/GenBank/DDBJ databases">
        <title>Genome of Paenibacillus jilunlii.</title>
        <authorList>
            <person name="Sant'Anna F.H."/>
            <person name="Ambrosini A."/>
            <person name="Souza R."/>
            <person name="Bach E."/>
            <person name="Fernandes G."/>
            <person name="Balsanelli E."/>
            <person name="Baura V.A."/>
            <person name="Pedrosa F.O."/>
            <person name="Souza E.M."/>
            <person name="Passaglia L."/>
        </authorList>
    </citation>
    <scope>NUCLEOTIDE SEQUENCE [LARGE SCALE GENOMIC DNA]</scope>
    <source>
        <strain evidence="8 10">DSM 23019</strain>
    </source>
</reference>
<evidence type="ECO:0000256" key="2">
    <source>
        <dbReference type="ARBA" id="ARBA00004714"/>
    </source>
</evidence>
<feature type="active site" description="Proton acceptor" evidence="7">
    <location>
        <position position="176"/>
    </location>
</feature>
<reference evidence="9 11" key="2">
    <citation type="submission" date="2016-10" db="EMBL/GenBank/DDBJ databases">
        <authorList>
            <person name="de Groot N.N."/>
        </authorList>
    </citation>
    <scope>NUCLEOTIDE SEQUENCE [LARGE SCALE GENOMIC DNA]</scope>
    <source>
        <strain evidence="9 11">CGMCC 1.10239</strain>
    </source>
</reference>
<sequence length="295" mass="32699">MNTKQLDRIHTGKGFIAALDQSGGSTPKALLQYGIQEDRYSNEDEMFELVHEMRTRIIKSPAFNSRHILGAILFENTMDRSIDGQFTADYLWEQKGIVPFLKIDQGLAEPENGVQLMKPIPGLDDLLKRAVQKNIFGTKMRSLIKEANPAGIKQVVEQQFAIADQIASYGLVPIIEPEVDIHMADKGQAERLLKQEISTRLSALGTDVKVMLKLSIPSEDDFYSDLIQDPHVVRVVALSGGYTQAEANDKLAHNHGLIASFSRALSQGLSDQQTDDEFNALLAQSTEAIYEASIT</sequence>
<dbReference type="OrthoDB" id="9813469at2"/>
<dbReference type="SUPFAM" id="SSF51569">
    <property type="entry name" value="Aldolase"/>
    <property type="match status" value="1"/>
</dbReference>
<dbReference type="Proteomes" id="UP000182783">
    <property type="component" value="Unassembled WGS sequence"/>
</dbReference>
<evidence type="ECO:0000256" key="5">
    <source>
        <dbReference type="ARBA" id="ARBA00023239"/>
    </source>
</evidence>
<keyword evidence="10" id="KW-1185">Reference proteome</keyword>
<dbReference type="GO" id="GO:0006096">
    <property type="term" value="P:glycolytic process"/>
    <property type="evidence" value="ECO:0007669"/>
    <property type="project" value="UniProtKB-UniRule"/>
</dbReference>
<dbReference type="InterPro" id="IPR013785">
    <property type="entry name" value="Aldolase_TIM"/>
</dbReference>
<evidence type="ECO:0000313" key="8">
    <source>
        <dbReference type="EMBL" id="KWX71243.1"/>
    </source>
</evidence>
<protein>
    <recommendedName>
        <fullName evidence="7">Fructose-bisphosphate aldolase class 1</fullName>
        <ecNumber evidence="7">4.1.2.13</ecNumber>
    </recommendedName>
    <alternativeName>
        <fullName evidence="7">Fructose-bisphosphate aldolase class I</fullName>
        <shortName evidence="7">FBP aldolase</shortName>
    </alternativeName>
</protein>
<evidence type="ECO:0000256" key="4">
    <source>
        <dbReference type="ARBA" id="ARBA00023152"/>
    </source>
</evidence>
<keyword evidence="6 7" id="KW-0704">Schiff base</keyword>
<dbReference type="EMBL" id="LIPY01000122">
    <property type="protein sequence ID" value="KWX71243.1"/>
    <property type="molecule type" value="Genomic_DNA"/>
</dbReference>
<dbReference type="PANTHER" id="PTHR11627">
    <property type="entry name" value="FRUCTOSE-BISPHOSPHATE ALDOLASE"/>
    <property type="match status" value="1"/>
</dbReference>
<evidence type="ECO:0000313" key="11">
    <source>
        <dbReference type="Proteomes" id="UP000182783"/>
    </source>
</evidence>
<comment type="catalytic activity">
    <reaction evidence="1 7">
        <text>beta-D-fructose 1,6-bisphosphate = D-glyceraldehyde 3-phosphate + dihydroxyacetone phosphate</text>
        <dbReference type="Rhea" id="RHEA:14729"/>
        <dbReference type="ChEBI" id="CHEBI:32966"/>
        <dbReference type="ChEBI" id="CHEBI:57642"/>
        <dbReference type="ChEBI" id="CHEBI:59776"/>
        <dbReference type="EC" id="4.1.2.13"/>
    </reaction>
</comment>